<keyword evidence="4 8" id="KW-0732">Signal</keyword>
<feature type="region of interest" description="Disordered" evidence="7">
    <location>
        <begin position="483"/>
        <end position="504"/>
    </location>
</feature>
<feature type="compositionally biased region" description="Low complexity" evidence="7">
    <location>
        <begin position="1202"/>
        <end position="1224"/>
    </location>
</feature>
<feature type="chain" id="PRO_5018700571" evidence="8">
    <location>
        <begin position="26"/>
        <end position="1546"/>
    </location>
</feature>
<organism evidence="10 11">
    <name type="scientific">Cyprinodon variegatus</name>
    <name type="common">Sheepshead minnow</name>
    <dbReference type="NCBI Taxonomy" id="28743"/>
    <lineage>
        <taxon>Eukaryota</taxon>
        <taxon>Metazoa</taxon>
        <taxon>Chordata</taxon>
        <taxon>Craniata</taxon>
        <taxon>Vertebrata</taxon>
        <taxon>Euteleostomi</taxon>
        <taxon>Actinopterygii</taxon>
        <taxon>Neopterygii</taxon>
        <taxon>Teleostei</taxon>
        <taxon>Neoteleostei</taxon>
        <taxon>Acanthomorphata</taxon>
        <taxon>Ovalentaria</taxon>
        <taxon>Atherinomorphae</taxon>
        <taxon>Cyprinodontiformes</taxon>
        <taxon>Cyprinodontidae</taxon>
        <taxon>Cyprinodon</taxon>
    </lineage>
</organism>
<keyword evidence="6" id="KW-0176">Collagen</keyword>
<accession>A0A3Q2E496</accession>
<dbReference type="SMART" id="SM00038">
    <property type="entry name" value="COLFI"/>
    <property type="match status" value="1"/>
</dbReference>
<dbReference type="Gene3D" id="2.60.120.200">
    <property type="match status" value="1"/>
</dbReference>
<dbReference type="Pfam" id="PF01410">
    <property type="entry name" value="COLFI"/>
    <property type="match status" value="1"/>
</dbReference>
<keyword evidence="11" id="KW-1185">Reference proteome</keyword>
<feature type="compositionally biased region" description="Low complexity" evidence="7">
    <location>
        <begin position="870"/>
        <end position="883"/>
    </location>
</feature>
<evidence type="ECO:0000313" key="11">
    <source>
        <dbReference type="Proteomes" id="UP000265020"/>
    </source>
</evidence>
<keyword evidence="5" id="KW-0677">Repeat</keyword>
<dbReference type="InterPro" id="IPR000885">
    <property type="entry name" value="Fib_collagen_C"/>
</dbReference>
<dbReference type="GO" id="GO:0005581">
    <property type="term" value="C:collagen trimer"/>
    <property type="evidence" value="ECO:0007669"/>
    <property type="project" value="UniProtKB-KW"/>
</dbReference>
<feature type="signal peptide" evidence="8">
    <location>
        <begin position="1"/>
        <end position="25"/>
    </location>
</feature>
<dbReference type="PROSITE" id="PS51461">
    <property type="entry name" value="NC1_FIB"/>
    <property type="match status" value="1"/>
</dbReference>
<evidence type="ECO:0000256" key="1">
    <source>
        <dbReference type="ARBA" id="ARBA00004498"/>
    </source>
</evidence>
<evidence type="ECO:0000256" key="8">
    <source>
        <dbReference type="SAM" id="SignalP"/>
    </source>
</evidence>
<feature type="region of interest" description="Disordered" evidence="7">
    <location>
        <begin position="1095"/>
        <end position="1241"/>
    </location>
</feature>
<evidence type="ECO:0000259" key="9">
    <source>
        <dbReference type="PROSITE" id="PS51461"/>
    </source>
</evidence>
<name>A0A3Q2E496_CYPVA</name>
<dbReference type="Ensembl" id="ENSCVAT00000017751.1">
    <property type="protein sequence ID" value="ENSCVAP00000027068.1"/>
    <property type="gene ID" value="ENSCVAG00000013358.1"/>
</dbReference>
<dbReference type="PANTHER" id="PTHR24023">
    <property type="entry name" value="COLLAGEN ALPHA"/>
    <property type="match status" value="1"/>
</dbReference>
<dbReference type="SMART" id="SM00210">
    <property type="entry name" value="TSPN"/>
    <property type="match status" value="1"/>
</dbReference>
<reference evidence="10" key="2">
    <citation type="submission" date="2025-09" db="UniProtKB">
        <authorList>
            <consortium name="Ensembl"/>
        </authorList>
    </citation>
    <scope>IDENTIFICATION</scope>
</reference>
<dbReference type="GO" id="GO:0005201">
    <property type="term" value="F:extracellular matrix structural constituent"/>
    <property type="evidence" value="ECO:0007669"/>
    <property type="project" value="InterPro"/>
</dbReference>
<dbReference type="InterPro" id="IPR048287">
    <property type="entry name" value="TSPN-like_N"/>
</dbReference>
<keyword evidence="2" id="KW-0964">Secreted</keyword>
<feature type="compositionally biased region" description="Basic residues" evidence="7">
    <location>
        <begin position="257"/>
        <end position="293"/>
    </location>
</feature>
<comment type="subcellular location">
    <subcellularLocation>
        <location evidence="1">Secreted</location>
        <location evidence="1">Extracellular space</location>
        <location evidence="1">Extracellular matrix</location>
    </subcellularLocation>
</comment>
<feature type="compositionally biased region" description="Polar residues" evidence="7">
    <location>
        <begin position="242"/>
        <end position="251"/>
    </location>
</feature>
<feature type="region of interest" description="Disordered" evidence="7">
    <location>
        <begin position="754"/>
        <end position="1079"/>
    </location>
</feature>
<evidence type="ECO:0000256" key="2">
    <source>
        <dbReference type="ARBA" id="ARBA00022525"/>
    </source>
</evidence>
<dbReference type="Gene3D" id="2.60.120.1000">
    <property type="match status" value="1"/>
</dbReference>
<evidence type="ECO:0000256" key="5">
    <source>
        <dbReference type="ARBA" id="ARBA00022737"/>
    </source>
</evidence>
<dbReference type="PANTHER" id="PTHR24023:SF1082">
    <property type="entry name" value="COLLAGEN TRIPLE HELIX REPEAT"/>
    <property type="match status" value="1"/>
</dbReference>
<evidence type="ECO:0000256" key="7">
    <source>
        <dbReference type="SAM" id="MobiDB-lite"/>
    </source>
</evidence>
<dbReference type="Pfam" id="PF01391">
    <property type="entry name" value="Collagen"/>
    <property type="match status" value="6"/>
</dbReference>
<dbReference type="GO" id="GO:0031012">
    <property type="term" value="C:extracellular matrix"/>
    <property type="evidence" value="ECO:0007669"/>
    <property type="project" value="TreeGrafter"/>
</dbReference>
<dbReference type="InterPro" id="IPR050149">
    <property type="entry name" value="Collagen_superfamily"/>
</dbReference>
<evidence type="ECO:0000256" key="6">
    <source>
        <dbReference type="ARBA" id="ARBA00023119"/>
    </source>
</evidence>
<evidence type="ECO:0000256" key="4">
    <source>
        <dbReference type="ARBA" id="ARBA00022729"/>
    </source>
</evidence>
<dbReference type="GeneTree" id="ENSGT00940000154535"/>
<feature type="domain" description="Fibrillar collagen NC1" evidence="9">
    <location>
        <begin position="1317"/>
        <end position="1545"/>
    </location>
</feature>
<keyword evidence="3" id="KW-0272">Extracellular matrix</keyword>
<feature type="compositionally biased region" description="Low complexity" evidence="7">
    <location>
        <begin position="1110"/>
        <end position="1119"/>
    </location>
</feature>
<proteinExistence type="predicted"/>
<dbReference type="FunFam" id="2.60.120.1000:FF:000002">
    <property type="entry name" value="Collagen XI alpha 1 chain"/>
    <property type="match status" value="1"/>
</dbReference>
<dbReference type="SUPFAM" id="SSF49899">
    <property type="entry name" value="Concanavalin A-like lectins/glucanases"/>
    <property type="match status" value="1"/>
</dbReference>
<dbReference type="GO" id="GO:0005615">
    <property type="term" value="C:extracellular space"/>
    <property type="evidence" value="ECO:0007669"/>
    <property type="project" value="TreeGrafter"/>
</dbReference>
<feature type="compositionally biased region" description="Low complexity" evidence="7">
    <location>
        <begin position="1012"/>
        <end position="1023"/>
    </location>
</feature>
<dbReference type="Proteomes" id="UP000265020">
    <property type="component" value="Unassembled WGS sequence"/>
</dbReference>
<dbReference type="InterPro" id="IPR013320">
    <property type="entry name" value="ConA-like_dom_sf"/>
</dbReference>
<protein>
    <submittedName>
        <fullName evidence="10">Collagen, type V, alpha 3a</fullName>
    </submittedName>
</protein>
<evidence type="ECO:0000313" key="10">
    <source>
        <dbReference type="Ensembl" id="ENSCVAP00000027068.1"/>
    </source>
</evidence>
<feature type="compositionally biased region" description="Low complexity" evidence="7">
    <location>
        <begin position="916"/>
        <end position="933"/>
    </location>
</feature>
<dbReference type="InterPro" id="IPR008160">
    <property type="entry name" value="Collagen"/>
</dbReference>
<feature type="compositionally biased region" description="Gly residues" evidence="7">
    <location>
        <begin position="902"/>
        <end position="911"/>
    </location>
</feature>
<evidence type="ECO:0000256" key="3">
    <source>
        <dbReference type="ARBA" id="ARBA00022530"/>
    </source>
</evidence>
<reference evidence="10" key="1">
    <citation type="submission" date="2025-08" db="UniProtKB">
        <authorList>
            <consortium name="Ensembl"/>
        </authorList>
    </citation>
    <scope>IDENTIFICATION</scope>
</reference>
<sequence>SCKLRLTLFCQVWFIFSPFPFPADPVDVLRVLGLSESMEGVSLEAGFCTSRRGTEETDLAYKIKKIQLSTPTKQLFPDSRFPEDFSLMATVRAKKGSQFFLFSVYDDQGVQQVGIEVGRSPVFVYEDQHGEPTPQLYPIFRRINMADGNWHRIAYSVFNKTVTLYLDCQMVQTLDLLRGDNAVVSTEGVIVFGTRLLDEEVFEGDIQQLMIVDDPQVAANYCVNFMPDCDFALPYNNHTLDQQESMQNNHPGESKKSSKKGRRGKKDKKKRDKGSKGKRKGKGKGKKGSRKKKHEAESLEEGLYRATTPLPEFQLQELLQPTKLPQSQSDLETVLPTDVVDKTTMVMPTYKSDFTSESYCSLVCVHDDSLKTVGRQETTPVNTPLVVSYEDDFYEDLNEDLSVSTVTVGPNSTNYENLEYEDFLNETHYEEYEIYEDDFDFAERERAKTLDVKVNLAEKGQKGEPAIIEPVTFLFLQGLPGPAGPIGPPGPRGDTGDVGPQGRPGLPGADGIPGPPGTLLMLPFQFGGDSQKGPVVSPQQAQAQAILQQTKLSLQGPPGPLGLTGRPGPVVSIVTTLIQTKCKSILRILMSKLRHFLFLFHGLSYLIYMHADCLFLFGFPGPQGPIGLPGEKVGNMSPREAGQAGEYDPTTSGYNSEKTADGVRGLKGSKGEKGEDGFPGAKGDMGVKGDRGDSGTPGPRGEDGPEGPKGQTGPLGDPGAPGIAGEKVCYLFSFIFVTKFCYMSFGYEVKADACIPKGSRGGRGARGPTGKPGEKVSFGPQGPQGQNGETGPKGPNGLPGKDGLPGHPGQRGEPGFQGKNGPPGPPGVVGPQGKSGETGPAGDRGHPGSPGPPGEHGLPGTAGKEGAKGDPGPSGIPGKSGPAGLKGFRGSRGTPGAMGPAGLKGGEGLPGVPGLTGATGERGPAGPAGAIGPPGRPGSVGPAGPNGEKGMPGEKGTIGPAGRDGELGPTGLPGVIGPPGPPGEDGDKGETGGPGQKGSKGDKGEIGPPGPVGIQGPVGHPGPSGMDGEPGLRGQMGLNGPKGDEGSRGFKGPSGPSGLQGMPGPPGEKGENGHVGPMVGLALGRMGKQVIQGQLGSLGSKGDVGEKGDAGPSGAAGPPGTRGIPGEDGPKGNLGPLGFPGDTGPPGEPGINGVDGSPGPKGDSGEIGKTGPPGASGEPGPPGPPGRRGHVGAAGKEGKQGMKGVKGTKGTQGPPGKTGPVGPQGHPGRPGPEGLRGIPGPAVSMGGPQKQNVTYPLDHCCYLTITMLTPFHEERRKRRRHSDNAGGATPLMEEDVHFNTDEFLQGDQPLEDAEGMEEVFATLSSMKNEVELMRKPLGTFESPARTCKELMMVQPDYKDGEYWIDPNQGCHRDSIKVFCNFTAFGETCLQPNKKIEMVKLSSWNKEKPGSWFSQYRRGKQFSYIDRDGNPVHVVQLTFLKLLSATARQRFTYTCQNSAGWFDSSSRSYQHALRFRGSNDEELTQAKSPFITPVHDGCQSRKGMGRTILEIVSPSAELLPVIDFAPLDFGNNSQKFGFQVGQVCFNG</sequence>
<feature type="region of interest" description="Disordered" evidence="7">
    <location>
        <begin position="242"/>
        <end position="305"/>
    </location>
</feature>
<feature type="region of interest" description="Disordered" evidence="7">
    <location>
        <begin position="629"/>
        <end position="719"/>
    </location>
</feature>